<evidence type="ECO:0000313" key="2">
    <source>
        <dbReference type="EMBL" id="SVC14619.1"/>
    </source>
</evidence>
<gene>
    <name evidence="2" type="ORF">METZ01_LOCUS267473</name>
</gene>
<evidence type="ECO:0000256" key="1">
    <source>
        <dbReference type="SAM" id="Phobius"/>
    </source>
</evidence>
<reference evidence="2" key="1">
    <citation type="submission" date="2018-05" db="EMBL/GenBank/DDBJ databases">
        <authorList>
            <person name="Lanie J.A."/>
            <person name="Ng W.-L."/>
            <person name="Kazmierczak K.M."/>
            <person name="Andrzejewski T.M."/>
            <person name="Davidsen T.M."/>
            <person name="Wayne K.J."/>
            <person name="Tettelin H."/>
            <person name="Glass J.I."/>
            <person name="Rusch D."/>
            <person name="Podicherti R."/>
            <person name="Tsui H.-C.T."/>
            <person name="Winkler M.E."/>
        </authorList>
    </citation>
    <scope>NUCLEOTIDE SEQUENCE</scope>
</reference>
<protein>
    <submittedName>
        <fullName evidence="2">Uncharacterized protein</fullName>
    </submittedName>
</protein>
<feature type="transmembrane region" description="Helical" evidence="1">
    <location>
        <begin position="34"/>
        <end position="65"/>
    </location>
</feature>
<dbReference type="EMBL" id="UINC01075942">
    <property type="protein sequence ID" value="SVC14619.1"/>
    <property type="molecule type" value="Genomic_DNA"/>
</dbReference>
<proteinExistence type="predicted"/>
<sequence>MKECPFCGQAVEETARACRHCNRNLVSLTPVAKLVLAGLALAGTGCGLTVLAWLVLPILLVYLVAIGAC</sequence>
<organism evidence="2">
    <name type="scientific">marine metagenome</name>
    <dbReference type="NCBI Taxonomy" id="408172"/>
    <lineage>
        <taxon>unclassified sequences</taxon>
        <taxon>metagenomes</taxon>
        <taxon>ecological metagenomes</taxon>
    </lineage>
</organism>
<accession>A0A382JS93</accession>
<keyword evidence="1" id="KW-0472">Membrane</keyword>
<name>A0A382JS93_9ZZZZ</name>
<keyword evidence="1" id="KW-0812">Transmembrane</keyword>
<dbReference type="AlphaFoldDB" id="A0A382JS93"/>
<keyword evidence="1" id="KW-1133">Transmembrane helix</keyword>